<organism evidence="4 5">
    <name type="scientific">Arabidopsis arenosa</name>
    <name type="common">Sand rock-cress</name>
    <name type="synonym">Cardaminopsis arenosa</name>
    <dbReference type="NCBI Taxonomy" id="38785"/>
    <lineage>
        <taxon>Eukaryota</taxon>
        <taxon>Viridiplantae</taxon>
        <taxon>Streptophyta</taxon>
        <taxon>Embryophyta</taxon>
        <taxon>Tracheophyta</taxon>
        <taxon>Spermatophyta</taxon>
        <taxon>Magnoliopsida</taxon>
        <taxon>eudicotyledons</taxon>
        <taxon>Gunneridae</taxon>
        <taxon>Pentapetalae</taxon>
        <taxon>rosids</taxon>
        <taxon>malvids</taxon>
        <taxon>Brassicales</taxon>
        <taxon>Brassicaceae</taxon>
        <taxon>Camelineae</taxon>
        <taxon>Arabidopsis</taxon>
    </lineage>
</organism>
<dbReference type="AlphaFoldDB" id="A0A8S2AG37"/>
<evidence type="ECO:0000313" key="5">
    <source>
        <dbReference type="Proteomes" id="UP000682877"/>
    </source>
</evidence>
<evidence type="ECO:0000313" key="4">
    <source>
        <dbReference type="EMBL" id="CAE6075203.1"/>
    </source>
</evidence>
<keyword evidence="2" id="KW-1133">Transmembrane helix</keyword>
<dbReference type="EMBL" id="LR999455">
    <property type="protein sequence ID" value="CAE6075203.1"/>
    <property type="molecule type" value="Genomic_DNA"/>
</dbReference>
<dbReference type="Proteomes" id="UP000682877">
    <property type="component" value="Chromosome 5"/>
</dbReference>
<feature type="compositionally biased region" description="Basic and acidic residues" evidence="1">
    <location>
        <begin position="113"/>
        <end position="126"/>
    </location>
</feature>
<feature type="region of interest" description="Disordered" evidence="1">
    <location>
        <begin position="32"/>
        <end position="135"/>
    </location>
</feature>
<evidence type="ECO:0000256" key="2">
    <source>
        <dbReference type="SAM" id="Phobius"/>
    </source>
</evidence>
<reference evidence="4" key="1">
    <citation type="submission" date="2021-01" db="EMBL/GenBank/DDBJ databases">
        <authorList>
            <person name="Bezrukov I."/>
        </authorList>
    </citation>
    <scope>NUCLEOTIDE SEQUENCE</scope>
</reference>
<evidence type="ECO:0000256" key="1">
    <source>
        <dbReference type="SAM" id="MobiDB-lite"/>
    </source>
</evidence>
<feature type="compositionally biased region" description="Low complexity" evidence="1">
    <location>
        <begin position="94"/>
        <end position="112"/>
    </location>
</feature>
<name>A0A8S2AG37_ARAAE</name>
<feature type="transmembrane region" description="Helical" evidence="2">
    <location>
        <begin position="141"/>
        <end position="161"/>
    </location>
</feature>
<dbReference type="PANTHER" id="PTHR36721:SF16">
    <property type="entry name" value="HYDROXYPROLINE-RICH GLYCOPROTEIN FAMILY PROTEIN"/>
    <property type="match status" value="1"/>
</dbReference>
<sequence length="181" mass="18542">MKLEFTIVAMMLMLVLVSGEILTKSSPAPSPDLTIDAADSPLIHAPPPPTIGSPHSPAESPTEYSSPPEPETKHSPSPSPSPVNSPSISPPLPNDSQSPSSSASPSPSPEASDLNHSDIKGIEGEKSSSGGGGGMSGGKKVGVAFGAIAAVCVVGVAGFVYKKRQENIRRSRYGYAAREIL</sequence>
<feature type="signal peptide" evidence="3">
    <location>
        <begin position="1"/>
        <end position="19"/>
    </location>
</feature>
<dbReference type="PANTHER" id="PTHR36721">
    <property type="entry name" value="PROLINE-RICH FAMILY PROTEIN"/>
    <property type="match status" value="1"/>
</dbReference>
<keyword evidence="2" id="KW-0472">Membrane</keyword>
<feature type="compositionally biased region" description="Low complexity" evidence="1">
    <location>
        <begin position="52"/>
        <end position="66"/>
    </location>
</feature>
<keyword evidence="5" id="KW-1185">Reference proteome</keyword>
<feature type="compositionally biased region" description="Pro residues" evidence="1">
    <location>
        <begin position="77"/>
        <end position="93"/>
    </location>
</feature>
<gene>
    <name evidence="4" type="ORF">AARE701A_LOCUS12620</name>
</gene>
<protein>
    <submittedName>
        <fullName evidence="4">Uncharacterized protein</fullName>
    </submittedName>
</protein>
<evidence type="ECO:0000256" key="3">
    <source>
        <dbReference type="SAM" id="SignalP"/>
    </source>
</evidence>
<keyword evidence="2" id="KW-0812">Transmembrane</keyword>
<feature type="chain" id="PRO_5035914736" evidence="3">
    <location>
        <begin position="20"/>
        <end position="181"/>
    </location>
</feature>
<keyword evidence="3" id="KW-0732">Signal</keyword>
<accession>A0A8S2AG37</accession>
<proteinExistence type="predicted"/>